<reference evidence="4 5" key="1">
    <citation type="submission" date="2023-11" db="EMBL/GenBank/DDBJ databases">
        <title>Coraliomargarita sp. nov., isolated from marine algae.</title>
        <authorList>
            <person name="Lee J.K."/>
            <person name="Baek J.H."/>
            <person name="Kim J.M."/>
            <person name="Choi D.G."/>
            <person name="Jeon C.O."/>
        </authorList>
    </citation>
    <scope>NUCLEOTIDE SEQUENCE [LARGE SCALE GENOMIC DNA]</scope>
    <source>
        <strain evidence="4 5">J2-16</strain>
    </source>
</reference>
<dbReference type="PANTHER" id="PTHR43401:SF2">
    <property type="entry name" value="L-THREONINE 3-DEHYDROGENASE"/>
    <property type="match status" value="1"/>
</dbReference>
<protein>
    <submittedName>
        <fullName evidence="4">Alcohol dehydrogenase catalytic domain-containing protein</fullName>
    </submittedName>
</protein>
<evidence type="ECO:0000256" key="2">
    <source>
        <dbReference type="SAM" id="Phobius"/>
    </source>
</evidence>
<dbReference type="InterPro" id="IPR036291">
    <property type="entry name" value="NAD(P)-bd_dom_sf"/>
</dbReference>
<dbReference type="SUPFAM" id="SSF50129">
    <property type="entry name" value="GroES-like"/>
    <property type="match status" value="1"/>
</dbReference>
<keyword evidence="2" id="KW-0472">Membrane</keyword>
<feature type="domain" description="Alcohol dehydrogenase-like N-terminal" evidence="3">
    <location>
        <begin position="31"/>
        <end position="149"/>
    </location>
</feature>
<evidence type="ECO:0000313" key="4">
    <source>
        <dbReference type="EMBL" id="WPJ97323.1"/>
    </source>
</evidence>
<keyword evidence="2" id="KW-1133">Transmembrane helix</keyword>
<dbReference type="PANTHER" id="PTHR43401">
    <property type="entry name" value="L-THREONINE 3-DEHYDROGENASE"/>
    <property type="match status" value="1"/>
</dbReference>
<keyword evidence="1" id="KW-0560">Oxidoreductase</keyword>
<sequence length="405" mass="45652">MKNRQIETTWKDREAGTLKTQLIESQVPALKPGEILVKLLHVPMHGSFWLATHPNGIHPRKEEFLSEGRFVFGNGGVAQVVDTTLDERDFRKGDYVCIFGHIPCRRYNCYACTVLHRYSECDFNESSILGHGKGSTEGTYAEYAVLPRHSYEICFRREESPSTSLLKSFMFGFLFADVRNALTRHMDSLRMRRMLLIGAGFSGMIAAYIHNRTCPESKIFVVDSSPERLAHLKSIDPEGIGTYLLPHSIATELNSRHQHVGFRHELSSIIDDVSKEMHAHFGGRSCNLLFDSSSGNTTPIWDNPQILAPSAHCIPFGFGSQYILLSKELIQMSGLTIMMSRGVGNIRNRKEVIELIKAGAGKFINEKLLAETKELHGIDEAATFIEQMQNPPRQLHEISHAYISF</sequence>
<dbReference type="RefSeq" id="WP_319834167.1">
    <property type="nucleotide sequence ID" value="NZ_CP138858.1"/>
</dbReference>
<dbReference type="InterPro" id="IPR011032">
    <property type="entry name" value="GroES-like_sf"/>
</dbReference>
<keyword evidence="2" id="KW-0812">Transmembrane</keyword>
<feature type="transmembrane region" description="Helical" evidence="2">
    <location>
        <begin position="194"/>
        <end position="210"/>
    </location>
</feature>
<organism evidence="4 5">
    <name type="scientific">Coraliomargarita algicola</name>
    <dbReference type="NCBI Taxonomy" id="3092156"/>
    <lineage>
        <taxon>Bacteria</taxon>
        <taxon>Pseudomonadati</taxon>
        <taxon>Verrucomicrobiota</taxon>
        <taxon>Opitutia</taxon>
        <taxon>Puniceicoccales</taxon>
        <taxon>Coraliomargaritaceae</taxon>
        <taxon>Coraliomargarita</taxon>
    </lineage>
</organism>
<dbReference type="InterPro" id="IPR013154">
    <property type="entry name" value="ADH-like_N"/>
</dbReference>
<evidence type="ECO:0000259" key="3">
    <source>
        <dbReference type="Pfam" id="PF08240"/>
    </source>
</evidence>
<dbReference type="SUPFAM" id="SSF51735">
    <property type="entry name" value="NAD(P)-binding Rossmann-fold domains"/>
    <property type="match status" value="1"/>
</dbReference>
<evidence type="ECO:0000313" key="5">
    <source>
        <dbReference type="Proteomes" id="UP001324993"/>
    </source>
</evidence>
<dbReference type="InterPro" id="IPR050129">
    <property type="entry name" value="Zn_alcohol_dh"/>
</dbReference>
<dbReference type="Proteomes" id="UP001324993">
    <property type="component" value="Chromosome"/>
</dbReference>
<dbReference type="Gene3D" id="3.40.50.720">
    <property type="entry name" value="NAD(P)-binding Rossmann-like Domain"/>
    <property type="match status" value="1"/>
</dbReference>
<gene>
    <name evidence="4" type="ORF">SH580_06330</name>
</gene>
<name>A0ABZ0RPJ5_9BACT</name>
<proteinExistence type="predicted"/>
<dbReference type="Gene3D" id="3.90.180.10">
    <property type="entry name" value="Medium-chain alcohol dehydrogenases, catalytic domain"/>
    <property type="match status" value="1"/>
</dbReference>
<dbReference type="EMBL" id="CP138858">
    <property type="protein sequence ID" value="WPJ97323.1"/>
    <property type="molecule type" value="Genomic_DNA"/>
</dbReference>
<keyword evidence="5" id="KW-1185">Reference proteome</keyword>
<dbReference type="Pfam" id="PF08240">
    <property type="entry name" value="ADH_N"/>
    <property type="match status" value="1"/>
</dbReference>
<accession>A0ABZ0RPJ5</accession>
<evidence type="ECO:0000256" key="1">
    <source>
        <dbReference type="ARBA" id="ARBA00023002"/>
    </source>
</evidence>